<dbReference type="AlphaFoldDB" id="A0AA35US27"/>
<sequence>MKSAERLFPAVRPRIADTCTVLKLLVLVLVREYREGGIRHRAMSLVYTSLLSLAPLLAVSFSVLKAFGVHNEIQPLLLEMLAPLGEKAREVTDNVIGFVGNIQVGVLGFVGFLMLFYTVVSLLEQIEDSFNHIWRVSRTRPLYRQFSDYLSIVLIGPVLLFSAIGIAASMSSMEIVRRLIALEPFGTAYYLAGIVLPYVLIVAAFAFAYSFIPNTAVKWRPALAGGLFAGLSWKATGFLFAEFTVNSAHYSAIYSGFAVILLSMIWLYLSWLILLLGSVVSFHVQFPRYLGYGGRRPHLSPQSQERLALLLMILIGRSHARGEAAACTLPGLADQVNLPWEAVADPLECLKRHGLLLSLNGERKAYVLARDTDAILLSEVVEAVRTAGDQPALTLQDEPDAVREILAAIDRSPETTLGNRSLRDVVRMSG</sequence>
<dbReference type="PANTHER" id="PTHR30213">
    <property type="entry name" value="INNER MEMBRANE PROTEIN YHJD"/>
    <property type="match status" value="1"/>
</dbReference>
<dbReference type="EMBL" id="OX458332">
    <property type="protein sequence ID" value="CAI8848592.1"/>
    <property type="molecule type" value="Genomic_DNA"/>
</dbReference>
<feature type="transmembrane region" description="Helical" evidence="6">
    <location>
        <begin position="146"/>
        <end position="168"/>
    </location>
</feature>
<protein>
    <submittedName>
        <fullName evidence="7">Membrane protein</fullName>
    </submittedName>
</protein>
<keyword evidence="3 6" id="KW-0812">Transmembrane</keyword>
<evidence type="ECO:0000256" key="1">
    <source>
        <dbReference type="ARBA" id="ARBA00004651"/>
    </source>
</evidence>
<dbReference type="NCBIfam" id="TIGR00765">
    <property type="entry name" value="yihY_not_rbn"/>
    <property type="match status" value="1"/>
</dbReference>
<accession>A0AA35US27</accession>
<dbReference type="PANTHER" id="PTHR30213:SF0">
    <property type="entry name" value="UPF0761 MEMBRANE PROTEIN YIHY"/>
    <property type="match status" value="1"/>
</dbReference>
<dbReference type="Pfam" id="PF03631">
    <property type="entry name" value="Virul_fac_BrkB"/>
    <property type="match status" value="1"/>
</dbReference>
<keyword evidence="4 6" id="KW-1133">Transmembrane helix</keyword>
<comment type="subcellular location">
    <subcellularLocation>
        <location evidence="1">Cell membrane</location>
        <topology evidence="1">Multi-pass membrane protein</topology>
    </subcellularLocation>
</comment>
<feature type="transmembrane region" description="Helical" evidence="6">
    <location>
        <begin position="221"/>
        <end position="241"/>
    </location>
</feature>
<dbReference type="InterPro" id="IPR036388">
    <property type="entry name" value="WH-like_DNA-bd_sf"/>
</dbReference>
<dbReference type="InterPro" id="IPR036390">
    <property type="entry name" value="WH_DNA-bd_sf"/>
</dbReference>
<keyword evidence="2" id="KW-1003">Cell membrane</keyword>
<keyword evidence="5 6" id="KW-0472">Membrane</keyword>
<evidence type="ECO:0000256" key="2">
    <source>
        <dbReference type="ARBA" id="ARBA00022475"/>
    </source>
</evidence>
<evidence type="ECO:0000256" key="6">
    <source>
        <dbReference type="SAM" id="Phobius"/>
    </source>
</evidence>
<evidence type="ECO:0000313" key="8">
    <source>
        <dbReference type="Proteomes" id="UP001158598"/>
    </source>
</evidence>
<dbReference type="InterPro" id="IPR017039">
    <property type="entry name" value="Virul_fac_BrkB"/>
</dbReference>
<evidence type="ECO:0000313" key="7">
    <source>
        <dbReference type="EMBL" id="CAI8848592.1"/>
    </source>
</evidence>
<reference evidence="7" key="1">
    <citation type="submission" date="2023-03" db="EMBL/GenBank/DDBJ databases">
        <authorList>
            <person name="Pearce D."/>
        </authorList>
    </citation>
    <scope>NUCLEOTIDE SEQUENCE</scope>
    <source>
        <strain evidence="7">Mc</strain>
    </source>
</reference>
<evidence type="ECO:0000256" key="4">
    <source>
        <dbReference type="ARBA" id="ARBA00022989"/>
    </source>
</evidence>
<dbReference type="Proteomes" id="UP001158598">
    <property type="component" value="Chromosome"/>
</dbReference>
<dbReference type="InterPro" id="IPR000944">
    <property type="entry name" value="Tscrpt_reg_Rrf2"/>
</dbReference>
<gene>
    <name evidence="7" type="ORF">MCNOR_2451</name>
</gene>
<dbReference type="RefSeq" id="WP_017366426.1">
    <property type="nucleotide sequence ID" value="NZ_OX458332.1"/>
</dbReference>
<name>A0AA35US27_METCP</name>
<feature type="transmembrane region" description="Helical" evidence="6">
    <location>
        <begin position="102"/>
        <end position="126"/>
    </location>
</feature>
<feature type="transmembrane region" description="Helical" evidence="6">
    <location>
        <begin position="188"/>
        <end position="209"/>
    </location>
</feature>
<dbReference type="PROSITE" id="PS51197">
    <property type="entry name" value="HTH_RRF2_2"/>
    <property type="match status" value="1"/>
</dbReference>
<evidence type="ECO:0000256" key="3">
    <source>
        <dbReference type="ARBA" id="ARBA00022692"/>
    </source>
</evidence>
<dbReference type="SUPFAM" id="SSF46785">
    <property type="entry name" value="Winged helix' DNA-binding domain"/>
    <property type="match status" value="1"/>
</dbReference>
<dbReference type="Gene3D" id="1.10.10.10">
    <property type="entry name" value="Winged helix-like DNA-binding domain superfamily/Winged helix DNA-binding domain"/>
    <property type="match status" value="1"/>
</dbReference>
<evidence type="ECO:0000256" key="5">
    <source>
        <dbReference type="ARBA" id="ARBA00023136"/>
    </source>
</evidence>
<proteinExistence type="predicted"/>
<feature type="transmembrane region" description="Helical" evidence="6">
    <location>
        <begin position="253"/>
        <end position="280"/>
    </location>
</feature>
<organism evidence="7 8">
    <name type="scientific">Methylococcus capsulatus</name>
    <dbReference type="NCBI Taxonomy" id="414"/>
    <lineage>
        <taxon>Bacteria</taxon>
        <taxon>Pseudomonadati</taxon>
        <taxon>Pseudomonadota</taxon>
        <taxon>Gammaproteobacteria</taxon>
        <taxon>Methylococcales</taxon>
        <taxon>Methylococcaceae</taxon>
        <taxon>Methylococcus</taxon>
    </lineage>
</organism>
<feature type="transmembrane region" description="Helical" evidence="6">
    <location>
        <begin position="45"/>
        <end position="67"/>
    </location>
</feature>
<dbReference type="GO" id="GO:0005886">
    <property type="term" value="C:plasma membrane"/>
    <property type="evidence" value="ECO:0007669"/>
    <property type="project" value="UniProtKB-SubCell"/>
</dbReference>
<dbReference type="Pfam" id="PF02082">
    <property type="entry name" value="Rrf2"/>
    <property type="match status" value="1"/>
</dbReference>